<keyword evidence="2" id="KW-0285">Flavoprotein</keyword>
<sequence>MAQTFQIRDAPVDDFAKIKVLCIGAGLSGILSGIKLPQMIENLELAIYEQSSDIGGTWFDNHYPGYIPAAAYQLSFESNPGWTQYYAPGKEIFDYWKRVTEKYNVYQYITFNTEVIEARWHENEGLWNLQLKDTKTGRIWSDSGNVLISATGILNKWDWPDIPGLHDFKGHLVHTAKWDESYDMTGKRVALIGGGSSGIQILPTIQPIVTHCNHYMKGRTWIAYREPGKEVPGMNPENLENFKHTKEDLDRWAKDPEAYLEFRCAVEDALNSGTDFIVNGSELQTQARALFDEKMRAKLAKKPEVYKALIPEYPPGCRRLTPGPGYLEAIVQDNVEFISNPIEKVTESGIQTEDGKLREVDAIICATGFDTSLKPRFPTYGLGGVTLGEVWDPVPESYLSMCPPKMPNYFMYLGPNGGPGTGSTIILLEQVAEDEPIRQFGQYVDTYMKRVVYGSKCRSWFKRGELDGRVVAVYPGGSMSAIKVMENPRWEDFEWSRSDASDTALNMWAWLGDGTTRNQREGKSTSWYLRNPIFKPKPQVKHGTISGFKEESDKFNNKNTSQEGAAIITDHIQLLQGLKPKFADPVA</sequence>
<evidence type="ECO:0000256" key="4">
    <source>
        <dbReference type="ARBA" id="ARBA00023002"/>
    </source>
</evidence>
<organism evidence="5 6">
    <name type="scientific">Scytalidium lignicola</name>
    <name type="common">Hyphomycete</name>
    <dbReference type="NCBI Taxonomy" id="5539"/>
    <lineage>
        <taxon>Eukaryota</taxon>
        <taxon>Fungi</taxon>
        <taxon>Dikarya</taxon>
        <taxon>Ascomycota</taxon>
        <taxon>Pezizomycotina</taxon>
        <taxon>Leotiomycetes</taxon>
        <taxon>Leotiomycetes incertae sedis</taxon>
        <taxon>Scytalidium</taxon>
    </lineage>
</organism>
<proteinExistence type="inferred from homology"/>
<evidence type="ECO:0000256" key="3">
    <source>
        <dbReference type="ARBA" id="ARBA00022827"/>
    </source>
</evidence>
<dbReference type="AlphaFoldDB" id="A0A3E2H4U5"/>
<comment type="caution">
    <text evidence="5">The sequence shown here is derived from an EMBL/GenBank/DDBJ whole genome shotgun (WGS) entry which is preliminary data.</text>
</comment>
<dbReference type="OMA" id="ESLTWYL"/>
<gene>
    <name evidence="5" type="ORF">B7463_g7911</name>
</gene>
<feature type="non-terminal residue" evidence="5">
    <location>
        <position position="1"/>
    </location>
</feature>
<name>A0A3E2H4U5_SCYLI</name>
<dbReference type="InterPro" id="IPR051209">
    <property type="entry name" value="FAD-bind_Monooxygenase_sf"/>
</dbReference>
<keyword evidence="4" id="KW-0560">Oxidoreductase</keyword>
<dbReference type="Gene3D" id="3.50.50.60">
    <property type="entry name" value="FAD/NAD(P)-binding domain"/>
    <property type="match status" value="2"/>
</dbReference>
<dbReference type="InterPro" id="IPR036188">
    <property type="entry name" value="FAD/NAD-bd_sf"/>
</dbReference>
<evidence type="ECO:0000256" key="1">
    <source>
        <dbReference type="ARBA" id="ARBA00010139"/>
    </source>
</evidence>
<dbReference type="OrthoDB" id="74360at2759"/>
<dbReference type="SUPFAM" id="SSF51905">
    <property type="entry name" value="FAD/NAD(P)-binding domain"/>
    <property type="match status" value="3"/>
</dbReference>
<dbReference type="InterPro" id="IPR020946">
    <property type="entry name" value="Flavin_mOase-like"/>
</dbReference>
<dbReference type="GO" id="GO:0050660">
    <property type="term" value="F:flavin adenine dinucleotide binding"/>
    <property type="evidence" value="ECO:0007669"/>
    <property type="project" value="InterPro"/>
</dbReference>
<protein>
    <submittedName>
        <fullName evidence="5">Uncharacterized protein</fullName>
    </submittedName>
</protein>
<reference evidence="5 6" key="1">
    <citation type="submission" date="2018-05" db="EMBL/GenBank/DDBJ databases">
        <title>Draft genome sequence of Scytalidium lignicola DSM 105466, a ubiquitous saprotrophic fungus.</title>
        <authorList>
            <person name="Buettner E."/>
            <person name="Gebauer A.M."/>
            <person name="Hofrichter M."/>
            <person name="Liers C."/>
            <person name="Kellner H."/>
        </authorList>
    </citation>
    <scope>NUCLEOTIDE SEQUENCE [LARGE SCALE GENOMIC DNA]</scope>
    <source>
        <strain evidence="5 6">DSM 105466</strain>
    </source>
</reference>
<accession>A0A3E2H4U5</accession>
<dbReference type="PANTHER" id="PTHR42877:SF7">
    <property type="entry name" value="FLAVIN-BINDING MONOOXYGENASE-RELATED"/>
    <property type="match status" value="1"/>
</dbReference>
<dbReference type="GO" id="GO:0004499">
    <property type="term" value="F:N,N-dimethylaniline monooxygenase activity"/>
    <property type="evidence" value="ECO:0007669"/>
    <property type="project" value="InterPro"/>
</dbReference>
<dbReference type="Pfam" id="PF00743">
    <property type="entry name" value="FMO-like"/>
    <property type="match status" value="1"/>
</dbReference>
<dbReference type="PANTHER" id="PTHR42877">
    <property type="entry name" value="L-ORNITHINE N(5)-MONOOXYGENASE-RELATED"/>
    <property type="match status" value="1"/>
</dbReference>
<dbReference type="Proteomes" id="UP000258309">
    <property type="component" value="Unassembled WGS sequence"/>
</dbReference>
<evidence type="ECO:0000313" key="6">
    <source>
        <dbReference type="Proteomes" id="UP000258309"/>
    </source>
</evidence>
<evidence type="ECO:0000256" key="2">
    <source>
        <dbReference type="ARBA" id="ARBA00022630"/>
    </source>
</evidence>
<keyword evidence="6" id="KW-1185">Reference proteome</keyword>
<dbReference type="GO" id="GO:0050661">
    <property type="term" value="F:NADP binding"/>
    <property type="evidence" value="ECO:0007669"/>
    <property type="project" value="InterPro"/>
</dbReference>
<dbReference type="EMBL" id="NCSJ02000164">
    <property type="protein sequence ID" value="RFU28410.1"/>
    <property type="molecule type" value="Genomic_DNA"/>
</dbReference>
<keyword evidence="3" id="KW-0274">FAD</keyword>
<comment type="similarity">
    <text evidence="1">Belongs to the FAD-binding monooxygenase family.</text>
</comment>
<feature type="non-terminal residue" evidence="5">
    <location>
        <position position="587"/>
    </location>
</feature>
<evidence type="ECO:0000313" key="5">
    <source>
        <dbReference type="EMBL" id="RFU28410.1"/>
    </source>
</evidence>